<feature type="region of interest" description="Disordered" evidence="1">
    <location>
        <begin position="184"/>
        <end position="208"/>
    </location>
</feature>
<evidence type="ECO:0000313" key="4">
    <source>
        <dbReference type="Proteomes" id="UP001207930"/>
    </source>
</evidence>
<evidence type="ECO:0000256" key="1">
    <source>
        <dbReference type="SAM" id="MobiDB-lite"/>
    </source>
</evidence>
<protein>
    <recommendedName>
        <fullName evidence="5">Sortase</fullName>
    </recommendedName>
</protein>
<reference evidence="3 4" key="1">
    <citation type="submission" date="2022-10" db="EMBL/GenBank/DDBJ databases">
        <title>Luteolibacter flavescens strain MCCC 1K03193, whole genome shotgun sequencing project.</title>
        <authorList>
            <person name="Zhao G."/>
            <person name="Shen L."/>
        </authorList>
    </citation>
    <scope>NUCLEOTIDE SEQUENCE [LARGE SCALE GENOMIC DNA]</scope>
    <source>
        <strain evidence="3 4">MCCC 1K03193</strain>
    </source>
</reference>
<evidence type="ECO:0000256" key="2">
    <source>
        <dbReference type="SAM" id="Phobius"/>
    </source>
</evidence>
<feature type="compositionally biased region" description="Basic and acidic residues" evidence="1">
    <location>
        <begin position="199"/>
        <end position="208"/>
    </location>
</feature>
<dbReference type="EMBL" id="JAPDDS010000004">
    <property type="protein sequence ID" value="MCW1884679.1"/>
    <property type="molecule type" value="Genomic_DNA"/>
</dbReference>
<keyword evidence="2" id="KW-0472">Membrane</keyword>
<proteinExistence type="predicted"/>
<evidence type="ECO:0000313" key="3">
    <source>
        <dbReference type="EMBL" id="MCW1884679.1"/>
    </source>
</evidence>
<keyword evidence="2" id="KW-1133">Transmembrane helix</keyword>
<comment type="caution">
    <text evidence="3">The sequence shown here is derived from an EMBL/GenBank/DDBJ whole genome shotgun (WGS) entry which is preliminary data.</text>
</comment>
<dbReference type="RefSeq" id="WP_264500639.1">
    <property type="nucleotide sequence ID" value="NZ_JAPDDS010000004.1"/>
</dbReference>
<keyword evidence="2" id="KW-0812">Transmembrane</keyword>
<dbReference type="Proteomes" id="UP001207930">
    <property type="component" value="Unassembled WGS sequence"/>
</dbReference>
<gene>
    <name evidence="3" type="ORF">OKA04_08055</name>
</gene>
<organism evidence="3 4">
    <name type="scientific">Luteolibacter flavescens</name>
    <dbReference type="NCBI Taxonomy" id="1859460"/>
    <lineage>
        <taxon>Bacteria</taxon>
        <taxon>Pseudomonadati</taxon>
        <taxon>Verrucomicrobiota</taxon>
        <taxon>Verrucomicrobiia</taxon>
        <taxon>Verrucomicrobiales</taxon>
        <taxon>Verrucomicrobiaceae</taxon>
        <taxon>Luteolibacter</taxon>
    </lineage>
</organism>
<feature type="transmembrane region" description="Helical" evidence="2">
    <location>
        <begin position="20"/>
        <end position="36"/>
    </location>
</feature>
<evidence type="ECO:0008006" key="5">
    <source>
        <dbReference type="Google" id="ProtNLM"/>
    </source>
</evidence>
<feature type="region of interest" description="Disordered" evidence="1">
    <location>
        <begin position="56"/>
        <end position="85"/>
    </location>
</feature>
<sequence>MRLDVGLDILSDERVKRRTATVLPVLLLVLALLLVLNTRQADTDQTAGEMDHLNGTIGELANSRPGKPSKGSRRSQSQKAEAKVPIAEPVQGQPGFVYHPVSGKIVDVRGIPAGLMVRQGRGKVFLIPKMGYIITSDAYRKAVENISFLGSLEISSGEGEEALMLLPGNDEGVSVVSCRPAHWETQWDDGTPHVPAGDVRGEPESSLE</sequence>
<name>A0ABT3FM73_9BACT</name>
<accession>A0ABT3FM73</accession>
<keyword evidence="4" id="KW-1185">Reference proteome</keyword>